<evidence type="ECO:0000256" key="5">
    <source>
        <dbReference type="ARBA" id="ARBA00022679"/>
    </source>
</evidence>
<evidence type="ECO:0000256" key="3">
    <source>
        <dbReference type="ARBA" id="ARBA00022490"/>
    </source>
</evidence>
<dbReference type="GO" id="GO:0005737">
    <property type="term" value="C:cytoplasm"/>
    <property type="evidence" value="ECO:0007669"/>
    <property type="project" value="UniProtKB-SubCell"/>
</dbReference>
<keyword evidence="8" id="KW-1185">Reference proteome</keyword>
<dbReference type="OrthoDB" id="413520at2759"/>
<dbReference type="Gene3D" id="3.40.50.150">
    <property type="entry name" value="Vaccinia Virus protein VP39"/>
    <property type="match status" value="1"/>
</dbReference>
<reference evidence="7" key="1">
    <citation type="submission" date="2021-02" db="EMBL/GenBank/DDBJ databases">
        <authorList>
            <person name="Nowell W R."/>
        </authorList>
    </citation>
    <scope>NUCLEOTIDE SEQUENCE</scope>
    <source>
        <strain evidence="7">Ploen Becks lab</strain>
    </source>
</reference>
<dbReference type="GO" id="GO:0005634">
    <property type="term" value="C:nucleus"/>
    <property type="evidence" value="ECO:0007669"/>
    <property type="project" value="UniProtKB-SubCell"/>
</dbReference>
<keyword evidence="6" id="KW-0539">Nucleus</keyword>
<evidence type="ECO:0000256" key="6">
    <source>
        <dbReference type="ARBA" id="ARBA00023242"/>
    </source>
</evidence>
<organism evidence="7 8">
    <name type="scientific">Brachionus calyciflorus</name>
    <dbReference type="NCBI Taxonomy" id="104777"/>
    <lineage>
        <taxon>Eukaryota</taxon>
        <taxon>Metazoa</taxon>
        <taxon>Spiralia</taxon>
        <taxon>Gnathifera</taxon>
        <taxon>Rotifera</taxon>
        <taxon>Eurotatoria</taxon>
        <taxon>Monogononta</taxon>
        <taxon>Pseudotrocha</taxon>
        <taxon>Ploima</taxon>
        <taxon>Brachionidae</taxon>
        <taxon>Brachionus</taxon>
    </lineage>
</organism>
<proteinExistence type="predicted"/>
<dbReference type="InterPro" id="IPR025800">
    <property type="entry name" value="CaM-Lys-N-MeTrfase"/>
</dbReference>
<evidence type="ECO:0000313" key="7">
    <source>
        <dbReference type="EMBL" id="CAF0919593.1"/>
    </source>
</evidence>
<dbReference type="PANTHER" id="PTHR13539">
    <property type="entry name" value="CALMODULIN-LYSINE N-METHYLTRANSFERASE"/>
    <property type="match status" value="1"/>
</dbReference>
<dbReference type="AlphaFoldDB" id="A0A814ASP5"/>
<feature type="non-terminal residue" evidence="7">
    <location>
        <position position="1"/>
    </location>
</feature>
<evidence type="ECO:0000256" key="1">
    <source>
        <dbReference type="ARBA" id="ARBA00004123"/>
    </source>
</evidence>
<evidence type="ECO:0000256" key="2">
    <source>
        <dbReference type="ARBA" id="ARBA00004496"/>
    </source>
</evidence>
<accession>A0A814ASP5</accession>
<sequence>MSRNRQVDLVTNGNKLENNNNFNNRDKIQKHSILNNLVAKERWKILKSAILKRETTLMDARHSIRRFNSFGFIKCVKQAYNNSSRLNYNRGDSDDDEEIVVKKNTSKNYEWYSVSIPSIDPRQTISVRFYESTFNVKDLVGFNNTGNICLWPSEEIMTLFCAKNSAIFDDKSVCELGGGMTCLAGLMIGKYSQAKEVFLTDGNEASFENLEKICSRNEFECSLECCLL</sequence>
<dbReference type="PANTHER" id="PTHR13539:SF3">
    <property type="entry name" value="CALMODULIN-LYSINE N-METHYLTRANSFERASE"/>
    <property type="match status" value="1"/>
</dbReference>
<comment type="caution">
    <text evidence="7">The sequence shown here is derived from an EMBL/GenBank/DDBJ whole genome shotgun (WGS) entry which is preliminary data.</text>
</comment>
<protein>
    <recommendedName>
        <fullName evidence="9">Calmodulin-lysine N-methyltransferase</fullName>
    </recommendedName>
</protein>
<dbReference type="GO" id="GO:0032259">
    <property type="term" value="P:methylation"/>
    <property type="evidence" value="ECO:0007669"/>
    <property type="project" value="UniProtKB-KW"/>
</dbReference>
<evidence type="ECO:0000313" key="8">
    <source>
        <dbReference type="Proteomes" id="UP000663879"/>
    </source>
</evidence>
<dbReference type="GO" id="GO:0018025">
    <property type="term" value="F:calmodulin-lysine N-methyltransferase activity"/>
    <property type="evidence" value="ECO:0007669"/>
    <property type="project" value="InterPro"/>
</dbReference>
<dbReference type="Proteomes" id="UP000663879">
    <property type="component" value="Unassembled WGS sequence"/>
</dbReference>
<dbReference type="EMBL" id="CAJNOC010002214">
    <property type="protein sequence ID" value="CAF0919593.1"/>
    <property type="molecule type" value="Genomic_DNA"/>
</dbReference>
<keyword evidence="4" id="KW-0489">Methyltransferase</keyword>
<keyword evidence="3" id="KW-0963">Cytoplasm</keyword>
<evidence type="ECO:0000256" key="4">
    <source>
        <dbReference type="ARBA" id="ARBA00022603"/>
    </source>
</evidence>
<name>A0A814ASP5_9BILA</name>
<gene>
    <name evidence="7" type="ORF">OXX778_LOCUS12315</name>
</gene>
<keyword evidence="5" id="KW-0808">Transferase</keyword>
<comment type="subcellular location">
    <subcellularLocation>
        <location evidence="2">Cytoplasm</location>
    </subcellularLocation>
    <subcellularLocation>
        <location evidence="1">Nucleus</location>
    </subcellularLocation>
</comment>
<dbReference type="InterPro" id="IPR029063">
    <property type="entry name" value="SAM-dependent_MTases_sf"/>
</dbReference>
<evidence type="ECO:0008006" key="9">
    <source>
        <dbReference type="Google" id="ProtNLM"/>
    </source>
</evidence>